<accession>A0ACC0UDF2</accession>
<reference evidence="1" key="1">
    <citation type="submission" date="2021-03" db="EMBL/GenBank/DDBJ databases">
        <title>Evolutionary priming and transition to the ectomycorrhizal habit in an iconic lineage of mushroom-forming fungi: is preadaptation a requirement?</title>
        <authorList>
            <consortium name="DOE Joint Genome Institute"/>
            <person name="Looney B.P."/>
            <person name="Miyauchi S."/>
            <person name="Morin E."/>
            <person name="Drula E."/>
            <person name="Courty P.E."/>
            <person name="Chicoki N."/>
            <person name="Fauchery L."/>
            <person name="Kohler A."/>
            <person name="Kuo A."/>
            <person name="LaButti K."/>
            <person name="Pangilinan J."/>
            <person name="Lipzen A."/>
            <person name="Riley R."/>
            <person name="Andreopoulos W."/>
            <person name="He G."/>
            <person name="Johnson J."/>
            <person name="Barry K.W."/>
            <person name="Grigoriev I.V."/>
            <person name="Nagy L."/>
            <person name="Hibbett D."/>
            <person name="Henrissat B."/>
            <person name="Matheny P.B."/>
            <person name="Labbe J."/>
            <person name="Martin A.F."/>
        </authorList>
    </citation>
    <scope>NUCLEOTIDE SEQUENCE</scope>
    <source>
        <strain evidence="1">BPL698</strain>
    </source>
</reference>
<evidence type="ECO:0000313" key="1">
    <source>
        <dbReference type="EMBL" id="KAI9509127.1"/>
    </source>
</evidence>
<evidence type="ECO:0000313" key="2">
    <source>
        <dbReference type="Proteomes" id="UP001207468"/>
    </source>
</evidence>
<protein>
    <submittedName>
        <fullName evidence="1">S-adenosyl-L-methionine-dependent methyltransferase</fullName>
    </submittedName>
</protein>
<gene>
    <name evidence="1" type="ORF">F5148DRAFT_978828</name>
</gene>
<keyword evidence="2" id="KW-1185">Reference proteome</keyword>
<proteinExistence type="predicted"/>
<dbReference type="Proteomes" id="UP001207468">
    <property type="component" value="Unassembled WGS sequence"/>
</dbReference>
<keyword evidence="1" id="KW-0808">Transferase</keyword>
<organism evidence="1 2">
    <name type="scientific">Russula earlei</name>
    <dbReference type="NCBI Taxonomy" id="71964"/>
    <lineage>
        <taxon>Eukaryota</taxon>
        <taxon>Fungi</taxon>
        <taxon>Dikarya</taxon>
        <taxon>Basidiomycota</taxon>
        <taxon>Agaricomycotina</taxon>
        <taxon>Agaricomycetes</taxon>
        <taxon>Russulales</taxon>
        <taxon>Russulaceae</taxon>
        <taxon>Russula</taxon>
    </lineage>
</organism>
<dbReference type="EMBL" id="JAGFNK010000071">
    <property type="protein sequence ID" value="KAI9509127.1"/>
    <property type="molecule type" value="Genomic_DNA"/>
</dbReference>
<keyword evidence="1" id="KW-0489">Methyltransferase</keyword>
<name>A0ACC0UDF2_9AGAM</name>
<comment type="caution">
    <text evidence="1">The sequence shown here is derived from an EMBL/GenBank/DDBJ whole genome shotgun (WGS) entry which is preliminary data.</text>
</comment>
<sequence>MLHPLTQHPFLCIARSLVHFPSSKNAKCHRHARDIFPRPSRPLSRQLHDRPATDAPPATDQPPPPVSTINDDEVAHFSRLSALWWDEQGEFALLHKMNAHRMRFIREKVLEVRRDERSPDGGFATAARSSIESSPHALEGMDALDVGCGGGILSESLARLGANTLAIDASAENVGVATRHAAADRSLSALSFRHASAEALAQEPKRFDLVCSMEVVEHVDNPAAFLRACAELVKPGGHLFLSTIARTPLSYLLTIVAAEKAFRVVEPGTHTFSKFVDADELIGFFARPLARGARPWISRTYAHGLPTRAEAEVRGIAYIPWRGDWVLAPRATTPWSTQANYLFWARKPKDNP</sequence>